<comment type="caution">
    <text evidence="8">The sequence shown here is derived from an EMBL/GenBank/DDBJ whole genome shotgun (WGS) entry which is preliminary data.</text>
</comment>
<sequence>MAARTTWPFLLNALLDGRTLTAEEAEWAMGRIMAGEATDAQMAGFAIALRAKGETVGEISGIAQGMLAAGTPLEAPAEGVVDLVGTGGDRHHTVNFSTMAAIVAAGAGVRIAKHGNRAASSACGTADVLEALGVVIDLPPHKTSQVLAEAGIAFLFAPLYHPAMRYAGGVRKELGTPTFFNFLGPLTNPARPRAMAVGVFHPSMAPVVAGVFADRGCSALVFRGEDGLDELSTTGPSAVWCVRDGRVEETVFDPADLGIPRSTLEELRGADAQYNAGVVRQVLAGEKGPVRDMVRLNAAAALVAAEGAPTADGLVPALKGAYERAGESIDSGAARSLLERWVAVSQRLRDS</sequence>
<feature type="binding site" evidence="5">
    <location>
        <position position="230"/>
    </location>
    <ligand>
        <name>Mg(2+)</name>
        <dbReference type="ChEBI" id="CHEBI:18420"/>
        <label>2</label>
    </ligand>
</feature>
<keyword evidence="3 5" id="KW-0822">Tryptophan biosynthesis</keyword>
<dbReference type="RefSeq" id="WP_344242028.1">
    <property type="nucleotide sequence ID" value="NZ_BAAAHH010000014.1"/>
</dbReference>
<comment type="subunit">
    <text evidence="5">Homodimer.</text>
</comment>
<dbReference type="EC" id="2.4.2.18" evidence="5"/>
<feature type="binding site" evidence="5">
    <location>
        <position position="116"/>
    </location>
    <ligand>
        <name>anthranilate</name>
        <dbReference type="ChEBI" id="CHEBI:16567"/>
        <label>1</label>
    </ligand>
</feature>
<comment type="function">
    <text evidence="5">Catalyzes the transfer of the phosphoribosyl group of 5-phosphorylribose-1-pyrophosphate (PRPP) to anthranilate to yield N-(5'-phosphoribosyl)-anthranilate (PRA).</text>
</comment>
<comment type="catalytic activity">
    <reaction evidence="5">
        <text>N-(5-phospho-beta-D-ribosyl)anthranilate + diphosphate = 5-phospho-alpha-D-ribose 1-diphosphate + anthranilate</text>
        <dbReference type="Rhea" id="RHEA:11768"/>
        <dbReference type="ChEBI" id="CHEBI:16567"/>
        <dbReference type="ChEBI" id="CHEBI:18277"/>
        <dbReference type="ChEBI" id="CHEBI:33019"/>
        <dbReference type="ChEBI" id="CHEBI:58017"/>
        <dbReference type="EC" id="2.4.2.18"/>
    </reaction>
</comment>
<evidence type="ECO:0000259" key="6">
    <source>
        <dbReference type="Pfam" id="PF00591"/>
    </source>
</evidence>
<reference evidence="8 9" key="1">
    <citation type="journal article" date="2019" name="Int. J. Syst. Evol. Microbiol.">
        <title>The Global Catalogue of Microorganisms (GCM) 10K type strain sequencing project: providing services to taxonomists for standard genome sequencing and annotation.</title>
        <authorList>
            <consortium name="The Broad Institute Genomics Platform"/>
            <consortium name="The Broad Institute Genome Sequencing Center for Infectious Disease"/>
            <person name="Wu L."/>
            <person name="Ma J."/>
        </authorList>
    </citation>
    <scope>NUCLEOTIDE SEQUENCE [LARGE SCALE GENOMIC DNA]</scope>
    <source>
        <strain evidence="8 9">JCM 10696</strain>
    </source>
</reference>
<feature type="binding site" evidence="5">
    <location>
        <position position="230"/>
    </location>
    <ligand>
        <name>Mg(2+)</name>
        <dbReference type="ChEBI" id="CHEBI:18420"/>
        <label>1</label>
    </ligand>
</feature>
<keyword evidence="4 5" id="KW-0057">Aromatic amino acid biosynthesis</keyword>
<feature type="binding site" evidence="5">
    <location>
        <begin position="95"/>
        <end position="98"/>
    </location>
    <ligand>
        <name>5-phospho-alpha-D-ribose 1-diphosphate</name>
        <dbReference type="ChEBI" id="CHEBI:58017"/>
    </ligand>
</feature>
<dbReference type="PANTHER" id="PTHR43285">
    <property type="entry name" value="ANTHRANILATE PHOSPHORIBOSYLTRANSFERASE"/>
    <property type="match status" value="1"/>
</dbReference>
<feature type="binding site" evidence="5">
    <location>
        <position position="85"/>
    </location>
    <ligand>
        <name>5-phospho-alpha-D-ribose 1-diphosphate</name>
        <dbReference type="ChEBI" id="CHEBI:58017"/>
    </ligand>
</feature>
<gene>
    <name evidence="5 8" type="primary">trpD</name>
    <name evidence="8" type="ORF">GCM10009550_36360</name>
</gene>
<evidence type="ECO:0000256" key="4">
    <source>
        <dbReference type="ARBA" id="ARBA00023141"/>
    </source>
</evidence>
<dbReference type="PANTHER" id="PTHR43285:SF2">
    <property type="entry name" value="ANTHRANILATE PHOSPHORIBOSYLTRANSFERASE"/>
    <property type="match status" value="1"/>
</dbReference>
<proteinExistence type="inferred from homology"/>
<dbReference type="SUPFAM" id="SSF52418">
    <property type="entry name" value="Nucleoside phosphorylase/phosphoribosyltransferase catalytic domain"/>
    <property type="match status" value="1"/>
</dbReference>
<evidence type="ECO:0000313" key="9">
    <source>
        <dbReference type="Proteomes" id="UP001500665"/>
    </source>
</evidence>
<accession>A0ABN1RA94</accession>
<dbReference type="NCBIfam" id="TIGR01245">
    <property type="entry name" value="trpD"/>
    <property type="match status" value="1"/>
</dbReference>
<dbReference type="Gene3D" id="3.40.1030.10">
    <property type="entry name" value="Nucleoside phosphorylase/phosphoribosyltransferase catalytic domain"/>
    <property type="match status" value="1"/>
</dbReference>
<keyword evidence="5" id="KW-0028">Amino-acid biosynthesis</keyword>
<evidence type="ECO:0000313" key="8">
    <source>
        <dbReference type="EMBL" id="GAA0953854.1"/>
    </source>
</evidence>
<dbReference type="InterPro" id="IPR017459">
    <property type="entry name" value="Glycosyl_Trfase_fam3_N_dom"/>
</dbReference>
<comment type="similarity">
    <text evidence="5">Belongs to the anthranilate phosphoribosyltransferase family.</text>
</comment>
<keyword evidence="5" id="KW-0479">Metal-binding</keyword>
<feature type="binding site" evidence="5">
    <location>
        <position position="171"/>
    </location>
    <ligand>
        <name>anthranilate</name>
        <dbReference type="ChEBI" id="CHEBI:16567"/>
        <label>2</label>
    </ligand>
</feature>
<keyword evidence="5" id="KW-0460">Magnesium</keyword>
<dbReference type="EMBL" id="BAAAHH010000014">
    <property type="protein sequence ID" value="GAA0953854.1"/>
    <property type="molecule type" value="Genomic_DNA"/>
</dbReference>
<dbReference type="Proteomes" id="UP001500665">
    <property type="component" value="Unassembled WGS sequence"/>
</dbReference>
<dbReference type="InterPro" id="IPR000312">
    <property type="entry name" value="Glycosyl_Trfase_fam3"/>
</dbReference>
<evidence type="ECO:0000256" key="2">
    <source>
        <dbReference type="ARBA" id="ARBA00022679"/>
    </source>
</evidence>
<feature type="domain" description="Glycosyl transferase family 3" evidence="6">
    <location>
        <begin position="79"/>
        <end position="334"/>
    </location>
</feature>
<feature type="binding site" evidence="5">
    <location>
        <position position="97"/>
    </location>
    <ligand>
        <name>Mg(2+)</name>
        <dbReference type="ChEBI" id="CHEBI:18420"/>
        <label>1</label>
    </ligand>
</feature>
<dbReference type="HAMAP" id="MF_00211">
    <property type="entry name" value="TrpD"/>
    <property type="match status" value="1"/>
</dbReference>
<organism evidence="8 9">
    <name type="scientific">Actinocorallia libanotica</name>
    <dbReference type="NCBI Taxonomy" id="46162"/>
    <lineage>
        <taxon>Bacteria</taxon>
        <taxon>Bacillati</taxon>
        <taxon>Actinomycetota</taxon>
        <taxon>Actinomycetes</taxon>
        <taxon>Streptosporangiales</taxon>
        <taxon>Thermomonosporaceae</taxon>
        <taxon>Actinocorallia</taxon>
    </lineage>
</organism>
<feature type="binding site" evidence="5">
    <location>
        <position position="125"/>
    </location>
    <ligand>
        <name>5-phospho-alpha-D-ribose 1-diphosphate</name>
        <dbReference type="ChEBI" id="CHEBI:58017"/>
    </ligand>
</feature>
<feature type="binding site" evidence="5">
    <location>
        <position position="229"/>
    </location>
    <ligand>
        <name>Mg(2+)</name>
        <dbReference type="ChEBI" id="CHEBI:18420"/>
        <label>2</label>
    </ligand>
</feature>
<comment type="cofactor">
    <cofactor evidence="5">
        <name>Mg(2+)</name>
        <dbReference type="ChEBI" id="CHEBI:18420"/>
    </cofactor>
    <text evidence="5">Binds 2 magnesium ions per monomer.</text>
</comment>
<feature type="domain" description="Glycosyl transferase family 3 N-terminal" evidence="7">
    <location>
        <begin position="10"/>
        <end position="70"/>
    </location>
</feature>
<feature type="binding site" evidence="5">
    <location>
        <begin position="113"/>
        <end position="121"/>
    </location>
    <ligand>
        <name>5-phospho-alpha-D-ribose 1-diphosphate</name>
        <dbReference type="ChEBI" id="CHEBI:58017"/>
    </ligand>
</feature>
<evidence type="ECO:0000256" key="3">
    <source>
        <dbReference type="ARBA" id="ARBA00022822"/>
    </source>
</evidence>
<feature type="binding site" evidence="5">
    <location>
        <position position="85"/>
    </location>
    <ligand>
        <name>anthranilate</name>
        <dbReference type="ChEBI" id="CHEBI:16567"/>
        <label>1</label>
    </ligand>
</feature>
<evidence type="ECO:0000256" key="5">
    <source>
        <dbReference type="HAMAP-Rule" id="MF_00211"/>
    </source>
</evidence>
<dbReference type="InterPro" id="IPR035902">
    <property type="entry name" value="Nuc_phospho_transferase"/>
</dbReference>
<name>A0ABN1RA94_9ACTN</name>
<dbReference type="Gene3D" id="1.20.970.10">
    <property type="entry name" value="Transferase, Pyrimidine Nucleoside Phosphorylase, Chain C"/>
    <property type="match status" value="1"/>
</dbReference>
<dbReference type="InterPro" id="IPR036320">
    <property type="entry name" value="Glycosyl_Trfase_fam3_N_dom_sf"/>
</dbReference>
<protein>
    <recommendedName>
        <fullName evidence="5">Anthranilate phosphoribosyltransferase</fullName>
        <ecNumber evidence="5">2.4.2.18</ecNumber>
    </recommendedName>
</protein>
<dbReference type="SUPFAM" id="SSF47648">
    <property type="entry name" value="Nucleoside phosphorylase/phosphoribosyltransferase N-terminal domain"/>
    <property type="match status" value="1"/>
</dbReference>
<evidence type="ECO:0000259" key="7">
    <source>
        <dbReference type="Pfam" id="PF02885"/>
    </source>
</evidence>
<dbReference type="InterPro" id="IPR005940">
    <property type="entry name" value="Anthranilate_Pribosyl_Tfrase"/>
</dbReference>
<keyword evidence="2 5" id="KW-0808">Transferase</keyword>
<dbReference type="GO" id="GO:0016757">
    <property type="term" value="F:glycosyltransferase activity"/>
    <property type="evidence" value="ECO:0007669"/>
    <property type="project" value="UniProtKB-KW"/>
</dbReference>
<feature type="binding site" evidence="5">
    <location>
        <begin position="88"/>
        <end position="89"/>
    </location>
    <ligand>
        <name>5-phospho-alpha-D-ribose 1-diphosphate</name>
        <dbReference type="ChEBI" id="CHEBI:58017"/>
    </ligand>
</feature>
<dbReference type="Pfam" id="PF02885">
    <property type="entry name" value="Glycos_trans_3N"/>
    <property type="match status" value="1"/>
</dbReference>
<comment type="caution">
    <text evidence="5">Lacks conserved residue(s) required for the propagation of feature annotation.</text>
</comment>
<evidence type="ECO:0000256" key="1">
    <source>
        <dbReference type="ARBA" id="ARBA00022676"/>
    </source>
</evidence>
<keyword evidence="1 5" id="KW-0328">Glycosyltransferase</keyword>
<dbReference type="Pfam" id="PF00591">
    <property type="entry name" value="Glycos_transf_3"/>
    <property type="match status" value="1"/>
</dbReference>
<comment type="pathway">
    <text evidence="5">Amino-acid biosynthesis; L-tryptophan biosynthesis; L-tryptophan from chorismate: step 2/5.</text>
</comment>
<keyword evidence="9" id="KW-1185">Reference proteome</keyword>
<feature type="binding site" evidence="5">
    <location>
        <position position="93"/>
    </location>
    <ligand>
        <name>5-phospho-alpha-D-ribose 1-diphosphate</name>
        <dbReference type="ChEBI" id="CHEBI:58017"/>
    </ligand>
</feature>